<dbReference type="PANTHER" id="PTHR24148:SF64">
    <property type="entry name" value="HETEROKARYON INCOMPATIBILITY DOMAIN-CONTAINING PROTEIN"/>
    <property type="match status" value="1"/>
</dbReference>
<evidence type="ECO:0000259" key="1">
    <source>
        <dbReference type="Pfam" id="PF06985"/>
    </source>
</evidence>
<name>A0ABR4CLI2_9HELO</name>
<dbReference type="InterPro" id="IPR010730">
    <property type="entry name" value="HET"/>
</dbReference>
<comment type="caution">
    <text evidence="2">The sequence shown here is derived from an EMBL/GenBank/DDBJ whole genome shotgun (WGS) entry which is preliminary data.</text>
</comment>
<protein>
    <recommendedName>
        <fullName evidence="1">Heterokaryon incompatibility domain-containing protein</fullName>
    </recommendedName>
</protein>
<dbReference type="Pfam" id="PF06985">
    <property type="entry name" value="HET"/>
    <property type="match status" value="1"/>
</dbReference>
<evidence type="ECO:0000313" key="2">
    <source>
        <dbReference type="EMBL" id="KAL2070081.1"/>
    </source>
</evidence>
<organism evidence="2 3">
    <name type="scientific">Oculimacula yallundae</name>
    <dbReference type="NCBI Taxonomy" id="86028"/>
    <lineage>
        <taxon>Eukaryota</taxon>
        <taxon>Fungi</taxon>
        <taxon>Dikarya</taxon>
        <taxon>Ascomycota</taxon>
        <taxon>Pezizomycotina</taxon>
        <taxon>Leotiomycetes</taxon>
        <taxon>Helotiales</taxon>
        <taxon>Ploettnerulaceae</taxon>
        <taxon>Oculimacula</taxon>
    </lineage>
</organism>
<evidence type="ECO:0000313" key="3">
    <source>
        <dbReference type="Proteomes" id="UP001595075"/>
    </source>
</evidence>
<accession>A0ABR4CLI2</accession>
<feature type="domain" description="Heterokaryon incompatibility" evidence="1">
    <location>
        <begin position="59"/>
        <end position="212"/>
    </location>
</feature>
<dbReference type="InterPro" id="IPR052895">
    <property type="entry name" value="HetReg/Transcr_Mod"/>
</dbReference>
<dbReference type="PANTHER" id="PTHR24148">
    <property type="entry name" value="ANKYRIN REPEAT DOMAIN-CONTAINING PROTEIN 39 HOMOLOG-RELATED"/>
    <property type="match status" value="1"/>
</dbReference>
<sequence length="264" mass="29991">MKTTEEMDKLEPYQYHPLPFDSEGGISIRLVEFHAPEVTTGHPPPCSISTHFLSSSQQYEAISYFWGDPSIAPGQIVCDGKTISVPSNLYTFLSRMGLKSKGRKFWIDSICINQSDDYEKSSQVAEMRIIYAKARLTIVWLGPEGDDSALALTFAGKCSEALSDLDPKTATKRSLIYRARRYNDFSIFSKSWLAFFRLLDRAWFLRAWIVQEIALSTDTRVMVGILRVLIPLSSIFEDDSRPKPSTRVRLSTLVSSLRSFYFPD</sequence>
<reference evidence="2 3" key="1">
    <citation type="journal article" date="2024" name="Commun. Biol.">
        <title>Comparative genomic analysis of thermophilic fungi reveals convergent evolutionary adaptations and gene losses.</title>
        <authorList>
            <person name="Steindorff A.S."/>
            <person name="Aguilar-Pontes M.V."/>
            <person name="Robinson A.J."/>
            <person name="Andreopoulos B."/>
            <person name="LaButti K."/>
            <person name="Kuo A."/>
            <person name="Mondo S."/>
            <person name="Riley R."/>
            <person name="Otillar R."/>
            <person name="Haridas S."/>
            <person name="Lipzen A."/>
            <person name="Grimwood J."/>
            <person name="Schmutz J."/>
            <person name="Clum A."/>
            <person name="Reid I.D."/>
            <person name="Moisan M.C."/>
            <person name="Butler G."/>
            <person name="Nguyen T.T.M."/>
            <person name="Dewar K."/>
            <person name="Conant G."/>
            <person name="Drula E."/>
            <person name="Henrissat B."/>
            <person name="Hansel C."/>
            <person name="Singer S."/>
            <person name="Hutchinson M.I."/>
            <person name="de Vries R.P."/>
            <person name="Natvig D.O."/>
            <person name="Powell A.J."/>
            <person name="Tsang A."/>
            <person name="Grigoriev I.V."/>
        </authorList>
    </citation>
    <scope>NUCLEOTIDE SEQUENCE [LARGE SCALE GENOMIC DNA]</scope>
    <source>
        <strain evidence="2 3">CBS 494.80</strain>
    </source>
</reference>
<gene>
    <name evidence="2" type="ORF">VTL71DRAFT_14761</name>
</gene>
<proteinExistence type="predicted"/>
<dbReference type="EMBL" id="JAZHXI010000007">
    <property type="protein sequence ID" value="KAL2070081.1"/>
    <property type="molecule type" value="Genomic_DNA"/>
</dbReference>
<dbReference type="Proteomes" id="UP001595075">
    <property type="component" value="Unassembled WGS sequence"/>
</dbReference>
<keyword evidence="3" id="KW-1185">Reference proteome</keyword>